<keyword evidence="6" id="KW-0862">Zinc</keyword>
<dbReference type="Proteomes" id="UP001642540">
    <property type="component" value="Unassembled WGS sequence"/>
</dbReference>
<evidence type="ECO:0000256" key="1">
    <source>
        <dbReference type="ARBA" id="ARBA00001947"/>
    </source>
</evidence>
<dbReference type="SUPFAM" id="SSF53187">
    <property type="entry name" value="Zn-dependent exopeptidases"/>
    <property type="match status" value="1"/>
</dbReference>
<keyword evidence="3" id="KW-0645">Protease</keyword>
<feature type="active site" description="Proton donor/acceptor" evidence="8">
    <location>
        <position position="342"/>
    </location>
</feature>
<evidence type="ECO:0000313" key="11">
    <source>
        <dbReference type="EMBL" id="CAL8071454.1"/>
    </source>
</evidence>
<dbReference type="PANTHER" id="PTHR11532:SF84">
    <property type="entry name" value="CARBOXYPEPTIDASE M"/>
    <property type="match status" value="1"/>
</dbReference>
<evidence type="ECO:0000256" key="5">
    <source>
        <dbReference type="ARBA" id="ARBA00022801"/>
    </source>
</evidence>
<evidence type="ECO:0000256" key="6">
    <source>
        <dbReference type="ARBA" id="ARBA00022833"/>
    </source>
</evidence>
<dbReference type="InterPro" id="IPR008969">
    <property type="entry name" value="CarboxyPept-like_regulatory"/>
</dbReference>
<dbReference type="PRINTS" id="PR00765">
    <property type="entry name" value="CRBOXYPTASEA"/>
</dbReference>
<organism evidence="11 12">
    <name type="scientific">Orchesella dallaii</name>
    <dbReference type="NCBI Taxonomy" id="48710"/>
    <lineage>
        <taxon>Eukaryota</taxon>
        <taxon>Metazoa</taxon>
        <taxon>Ecdysozoa</taxon>
        <taxon>Arthropoda</taxon>
        <taxon>Hexapoda</taxon>
        <taxon>Collembola</taxon>
        <taxon>Entomobryomorpha</taxon>
        <taxon>Entomobryoidea</taxon>
        <taxon>Orchesellidae</taxon>
        <taxon>Orchesellinae</taxon>
        <taxon>Orchesella</taxon>
    </lineage>
</organism>
<dbReference type="EMBL" id="CAXLJM020000006">
    <property type="protein sequence ID" value="CAL8071454.1"/>
    <property type="molecule type" value="Genomic_DNA"/>
</dbReference>
<dbReference type="Pfam" id="PF13620">
    <property type="entry name" value="CarboxypepD_reg"/>
    <property type="match status" value="1"/>
</dbReference>
<evidence type="ECO:0000256" key="9">
    <source>
        <dbReference type="SAM" id="Phobius"/>
    </source>
</evidence>
<evidence type="ECO:0000256" key="4">
    <source>
        <dbReference type="ARBA" id="ARBA00022723"/>
    </source>
</evidence>
<dbReference type="PROSITE" id="PS00132">
    <property type="entry name" value="CARBOXYPEPT_ZN_1"/>
    <property type="match status" value="1"/>
</dbReference>
<dbReference type="InterPro" id="IPR057246">
    <property type="entry name" value="CARBOXYPEPT_ZN_1"/>
</dbReference>
<keyword evidence="9" id="KW-0472">Membrane</keyword>
<dbReference type="PANTHER" id="PTHR11532">
    <property type="entry name" value="PROTEASE M14 CARBOXYPEPTIDASE"/>
    <property type="match status" value="1"/>
</dbReference>
<comment type="similarity">
    <text evidence="2 8">Belongs to the peptidase M14 family.</text>
</comment>
<dbReference type="CDD" id="cd11308">
    <property type="entry name" value="Peptidase_M14NE-CP-C_like"/>
    <property type="match status" value="1"/>
</dbReference>
<dbReference type="SUPFAM" id="SSF49464">
    <property type="entry name" value="Carboxypeptidase regulatory domain-like"/>
    <property type="match status" value="1"/>
</dbReference>
<accession>A0ABP1PPG4</accession>
<dbReference type="Gene3D" id="3.40.630.10">
    <property type="entry name" value="Zn peptidases"/>
    <property type="match status" value="1"/>
</dbReference>
<feature type="transmembrane region" description="Helical" evidence="9">
    <location>
        <begin position="14"/>
        <end position="36"/>
    </location>
</feature>
<dbReference type="PROSITE" id="PS52035">
    <property type="entry name" value="PEPTIDASE_M14"/>
    <property type="match status" value="1"/>
</dbReference>
<name>A0ABP1PPG4_9HEXA</name>
<dbReference type="Pfam" id="PF00246">
    <property type="entry name" value="Peptidase_M14"/>
    <property type="match status" value="1"/>
</dbReference>
<evidence type="ECO:0000259" key="10">
    <source>
        <dbReference type="PROSITE" id="PS52035"/>
    </source>
</evidence>
<reference evidence="11 12" key="1">
    <citation type="submission" date="2024-08" db="EMBL/GenBank/DDBJ databases">
        <authorList>
            <person name="Cucini C."/>
            <person name="Frati F."/>
        </authorList>
    </citation>
    <scope>NUCLEOTIDE SEQUENCE [LARGE SCALE GENOMIC DNA]</scope>
</reference>
<keyword evidence="9" id="KW-0812">Transmembrane</keyword>
<dbReference type="InterPro" id="IPR057247">
    <property type="entry name" value="CARBOXYPEPT_ZN_2"/>
</dbReference>
<evidence type="ECO:0000256" key="8">
    <source>
        <dbReference type="PROSITE-ProRule" id="PRU01379"/>
    </source>
</evidence>
<dbReference type="SMART" id="SM00631">
    <property type="entry name" value="Zn_pept"/>
    <property type="match status" value="1"/>
</dbReference>
<keyword evidence="9" id="KW-1133">Transmembrane helix</keyword>
<comment type="caution">
    <text evidence="11">The sequence shown here is derived from an EMBL/GenBank/DDBJ whole genome shotgun (WGS) entry which is preliminary data.</text>
</comment>
<feature type="domain" description="Peptidase M14" evidence="10">
    <location>
        <begin position="80"/>
        <end position="372"/>
    </location>
</feature>
<keyword evidence="5" id="KW-0378">Hydrolase</keyword>
<dbReference type="InterPro" id="IPR000834">
    <property type="entry name" value="Peptidase_M14"/>
</dbReference>
<evidence type="ECO:0000313" key="12">
    <source>
        <dbReference type="Proteomes" id="UP001642540"/>
    </source>
</evidence>
<keyword evidence="4" id="KW-0479">Metal-binding</keyword>
<keyword evidence="3" id="KW-0121">Carboxypeptidase</keyword>
<dbReference type="InterPro" id="IPR050753">
    <property type="entry name" value="Peptidase_M14_domain"/>
</dbReference>
<keyword evidence="12" id="KW-1185">Reference proteome</keyword>
<dbReference type="Gene3D" id="2.60.40.1120">
    <property type="entry name" value="Carboxypeptidase-like, regulatory domain"/>
    <property type="match status" value="1"/>
</dbReference>
<proteinExistence type="inferred from homology"/>
<gene>
    <name evidence="11" type="ORF">ODALV1_LOCUS1721</name>
</gene>
<sequence>MSHSSSASPRMKPATWYISMLIVAFLYIYLTAIQYIRGEELPVPQTVRQSLHARAVREGFGGSKFLSKQGPINGPTLGFEYHNYDDLTSYLRNVNSMFPNITALYSIGKSSQGRELWVLVVSTSPYKHVLGIPNVKYVANMHGNEAVGREMMLHLIQHLVTQYPRDEYVRWLLENTRIHIMPSMNPDGYEVSKEGTCEGAQGRYNSRGYDLNRNFPDFFKTNNARPQIEMEHVKEWLSKIQFVLSGNFHGGALVASYPFDNSAKSMFQSLSSSESVTPDDDTFKHLATVYSTNHKRMYQGRPCKGQSGFKNGITNGAKWYPLIGGMQDFNYIWHGCMEITLEISCCKFPLAEDLERYWRENKESLLRFLGESHRGVRGFVHDEFGNPIEGVGLKIKDRDVGFKTTRHGEYWRILLPGRYVLEAYHDNYEPKEAEFYVVDDRPTLLNVTLSRNSASPGQYGQHSVPARDVIYLNQPPKGHPPPPEAPASGFFNFNRIMNTFFG</sequence>
<evidence type="ECO:0000256" key="3">
    <source>
        <dbReference type="ARBA" id="ARBA00022645"/>
    </source>
</evidence>
<dbReference type="CDD" id="cd03858">
    <property type="entry name" value="M14_CP_N-E_like"/>
    <property type="match status" value="1"/>
</dbReference>
<keyword evidence="7" id="KW-0325">Glycoprotein</keyword>
<evidence type="ECO:0000256" key="2">
    <source>
        <dbReference type="ARBA" id="ARBA00005988"/>
    </source>
</evidence>
<evidence type="ECO:0000256" key="7">
    <source>
        <dbReference type="ARBA" id="ARBA00023180"/>
    </source>
</evidence>
<dbReference type="PROSITE" id="PS00133">
    <property type="entry name" value="CARBOXYPEPT_ZN_2"/>
    <property type="match status" value="1"/>
</dbReference>
<protein>
    <recommendedName>
        <fullName evidence="10">Peptidase M14 domain-containing protein</fullName>
    </recommendedName>
</protein>
<comment type="cofactor">
    <cofactor evidence="1">
        <name>Zn(2+)</name>
        <dbReference type="ChEBI" id="CHEBI:29105"/>
    </cofactor>
</comment>